<evidence type="ECO:0000259" key="14">
    <source>
        <dbReference type="Pfam" id="PF06280"/>
    </source>
</evidence>
<evidence type="ECO:0000313" key="15">
    <source>
        <dbReference type="EMBL" id="MDN3918856.1"/>
    </source>
</evidence>
<dbReference type="PROSITE" id="PS00137">
    <property type="entry name" value="SUBTILASE_HIS"/>
    <property type="match status" value="1"/>
</dbReference>
<evidence type="ECO:0000256" key="9">
    <source>
        <dbReference type="RuleBase" id="RU003355"/>
    </source>
</evidence>
<feature type="domain" description="Peptidase S8/S53" evidence="12">
    <location>
        <begin position="151"/>
        <end position="566"/>
    </location>
</feature>
<evidence type="ECO:0000256" key="2">
    <source>
        <dbReference type="ARBA" id="ARBA00022512"/>
    </source>
</evidence>
<dbReference type="Pfam" id="PF02225">
    <property type="entry name" value="PA"/>
    <property type="match status" value="1"/>
</dbReference>
<keyword evidence="2" id="KW-0134">Cell wall</keyword>
<evidence type="ECO:0000256" key="4">
    <source>
        <dbReference type="ARBA" id="ARBA00022670"/>
    </source>
</evidence>
<keyword evidence="16" id="KW-1185">Reference proteome</keyword>
<dbReference type="SUPFAM" id="SSF52025">
    <property type="entry name" value="PA domain"/>
    <property type="match status" value="1"/>
</dbReference>
<feature type="signal peptide" evidence="11">
    <location>
        <begin position="1"/>
        <end position="26"/>
    </location>
</feature>
<dbReference type="Gene3D" id="3.50.30.30">
    <property type="match status" value="1"/>
</dbReference>
<dbReference type="SUPFAM" id="SSF52743">
    <property type="entry name" value="Subtilisin-like"/>
    <property type="match status" value="1"/>
</dbReference>
<dbReference type="RefSeq" id="WP_290357184.1">
    <property type="nucleotide sequence ID" value="NZ_JAUHHC010000001.1"/>
</dbReference>
<dbReference type="PANTHER" id="PTHR43806">
    <property type="entry name" value="PEPTIDASE S8"/>
    <property type="match status" value="1"/>
</dbReference>
<comment type="similarity">
    <text evidence="1 8 9">Belongs to the peptidase S8 family.</text>
</comment>
<dbReference type="EMBL" id="JAUHHC010000001">
    <property type="protein sequence ID" value="MDN3918856.1"/>
    <property type="molecule type" value="Genomic_DNA"/>
</dbReference>
<comment type="caution">
    <text evidence="15">The sequence shown here is derived from an EMBL/GenBank/DDBJ whole genome shotgun (WGS) entry which is preliminary data.</text>
</comment>
<dbReference type="PRINTS" id="PR00723">
    <property type="entry name" value="SUBTILISIN"/>
</dbReference>
<dbReference type="InterPro" id="IPR010435">
    <property type="entry name" value="C5a/SBT2-like_Fn3"/>
</dbReference>
<accession>A0ABT8DRU5</accession>
<evidence type="ECO:0000256" key="1">
    <source>
        <dbReference type="ARBA" id="ARBA00011073"/>
    </source>
</evidence>
<dbReference type="InterPro" id="IPR050131">
    <property type="entry name" value="Peptidase_S8_subtilisin-like"/>
</dbReference>
<organism evidence="15 16">
    <name type="scientific">Roseateles violae</name>
    <dbReference type="NCBI Taxonomy" id="3058042"/>
    <lineage>
        <taxon>Bacteria</taxon>
        <taxon>Pseudomonadati</taxon>
        <taxon>Pseudomonadota</taxon>
        <taxon>Betaproteobacteria</taxon>
        <taxon>Burkholderiales</taxon>
        <taxon>Sphaerotilaceae</taxon>
        <taxon>Roseateles</taxon>
    </lineage>
</organism>
<feature type="active site" description="Charge relay system" evidence="8">
    <location>
        <position position="222"/>
    </location>
</feature>
<gene>
    <name evidence="15" type="ORF">QWJ38_01070</name>
</gene>
<dbReference type="PROSITE" id="PS00138">
    <property type="entry name" value="SUBTILASE_SER"/>
    <property type="match status" value="1"/>
</dbReference>
<dbReference type="InterPro" id="IPR046450">
    <property type="entry name" value="PA_dom_sf"/>
</dbReference>
<dbReference type="Proteomes" id="UP001228044">
    <property type="component" value="Unassembled WGS sequence"/>
</dbReference>
<feature type="region of interest" description="Disordered" evidence="10">
    <location>
        <begin position="203"/>
        <end position="222"/>
    </location>
</feature>
<dbReference type="Gene3D" id="2.60.40.1710">
    <property type="entry name" value="Subtilisin-like superfamily"/>
    <property type="match status" value="1"/>
</dbReference>
<reference evidence="15 16" key="1">
    <citation type="submission" date="2023-06" db="EMBL/GenBank/DDBJ databases">
        <title>Pelomonas sp. PFR6 16S ribosomal RNA gene Genome sequencing and assembly.</title>
        <authorList>
            <person name="Woo H."/>
        </authorList>
    </citation>
    <scope>NUCLEOTIDE SEQUENCE [LARGE SCALE GENOMIC DNA]</scope>
    <source>
        <strain evidence="15 16">PFR6</strain>
    </source>
</reference>
<evidence type="ECO:0000256" key="6">
    <source>
        <dbReference type="ARBA" id="ARBA00022801"/>
    </source>
</evidence>
<evidence type="ECO:0000313" key="16">
    <source>
        <dbReference type="Proteomes" id="UP001228044"/>
    </source>
</evidence>
<evidence type="ECO:0000259" key="13">
    <source>
        <dbReference type="Pfam" id="PF02225"/>
    </source>
</evidence>
<keyword evidence="5 11" id="KW-0732">Signal</keyword>
<evidence type="ECO:0000256" key="7">
    <source>
        <dbReference type="ARBA" id="ARBA00022825"/>
    </source>
</evidence>
<dbReference type="Pfam" id="PF06280">
    <property type="entry name" value="fn3_5"/>
    <property type="match status" value="1"/>
</dbReference>
<feature type="domain" description="C5a peptidase/Subtilisin-like protease SBT2-like Fn3-like" evidence="14">
    <location>
        <begin position="640"/>
        <end position="738"/>
    </location>
</feature>
<name>A0ABT8DRU5_9BURK</name>
<dbReference type="PANTHER" id="PTHR43806:SF11">
    <property type="entry name" value="CEREVISIN-RELATED"/>
    <property type="match status" value="1"/>
</dbReference>
<dbReference type="InterPro" id="IPR023827">
    <property type="entry name" value="Peptidase_S8_Asp-AS"/>
</dbReference>
<feature type="domain" description="PA" evidence="13">
    <location>
        <begin position="390"/>
        <end position="470"/>
    </location>
</feature>
<dbReference type="InterPro" id="IPR015500">
    <property type="entry name" value="Peptidase_S8_subtilisin-rel"/>
</dbReference>
<evidence type="ECO:0000256" key="5">
    <source>
        <dbReference type="ARBA" id="ARBA00022729"/>
    </source>
</evidence>
<dbReference type="InterPro" id="IPR023828">
    <property type="entry name" value="Peptidase_S8_Ser-AS"/>
</dbReference>
<dbReference type="InterPro" id="IPR003137">
    <property type="entry name" value="PA_domain"/>
</dbReference>
<dbReference type="PROSITE" id="PS51892">
    <property type="entry name" value="SUBTILASE"/>
    <property type="match status" value="1"/>
</dbReference>
<keyword evidence="4 8" id="KW-0645">Protease</keyword>
<feature type="active site" description="Charge relay system" evidence="8">
    <location>
        <position position="541"/>
    </location>
</feature>
<evidence type="ECO:0000256" key="10">
    <source>
        <dbReference type="SAM" id="MobiDB-lite"/>
    </source>
</evidence>
<keyword evidence="7 8" id="KW-0720">Serine protease</keyword>
<feature type="active site" description="Charge relay system" evidence="8">
    <location>
        <position position="160"/>
    </location>
</feature>
<keyword evidence="6 8" id="KW-0378">Hydrolase</keyword>
<evidence type="ECO:0000256" key="8">
    <source>
        <dbReference type="PROSITE-ProRule" id="PRU01240"/>
    </source>
</evidence>
<evidence type="ECO:0000259" key="12">
    <source>
        <dbReference type="Pfam" id="PF00082"/>
    </source>
</evidence>
<feature type="chain" id="PRO_5046234178" evidence="11">
    <location>
        <begin position="27"/>
        <end position="885"/>
    </location>
</feature>
<evidence type="ECO:0000256" key="11">
    <source>
        <dbReference type="SAM" id="SignalP"/>
    </source>
</evidence>
<sequence length="885" mass="89710">MPTWNFSRKPIVLAVAALSTATAAMAQSIPASSIEGSRLWFIEFAGKPVADGANPADVQAEQAAFRAAAAAANVSYTERRSFNSLFNGLAVSISPADRAKLAGVTGVKALHPIETIQAPTPEQAAGSAIELSRALALSGADIAQNSLGLTGAGVKVGIIDTGIDIDHPAFGGSGVNGTTPFPSARVIAGYDFVGNAYNADSSSASYNPIPSPDSNPDDCQGHGSHVAGIVGGNGGGIKGVAPGVSFGAYRVFGCEGSTESDIILAALERALADGMQVINQSLGAGRQWPQYPTAQASSRLAKKGVVMVASIGNNGPGGSSPDALFAAGAPGVGESVIGVASFDNAQTSFTVNATPYGYGPATAAPLPPTSGSMPMSRTGAANQPTLPTTAPDGCVALPAGSLTGTAVLIRRGSCGFYDKALNAQNAGAAAVIIYNNQAGAINPTVAPVAPATTPITIPVVAITADQGAALHNAIGAAPTTLTWTNNAVGYPYGTGGLISGFSSFGLAADLSFKPDIGAPGGGIFSSYPLEKGGATTLSGTSMSSPHVAGATALILQALPNAALGRESVVVGRNAPPMINMLTRLQNTAKPKPWSGSPALGLLDYSFRQGAGMVDIVAAVKAQQFALPSKFSTGESDAGPTVQKLTLRNDAAVPVTYTLGHVPSLAAGPNTQTGASYNISGTFNAPATVSFSSPTVVVPAKGVATVTVTVTANTALVNRGLYGGYITFTPQTDGAPIQVAYAGFKGDYQSTQVLTPTTNGFPWLAKFLPATNNYGNRPSGETYTMVGADIPYVVYHLDHLSRTMKMEAFDATTLASRGTFGEDQYLSRNSTPGGAFVNGWDGKTSQGVLPNGSYIVKMSVLKALGDAANPAHWETWTSSTVTIARP</sequence>
<dbReference type="Pfam" id="PF00082">
    <property type="entry name" value="Peptidase_S8"/>
    <property type="match status" value="1"/>
</dbReference>
<dbReference type="PROSITE" id="PS00136">
    <property type="entry name" value="SUBTILASE_ASP"/>
    <property type="match status" value="1"/>
</dbReference>
<protein>
    <submittedName>
        <fullName evidence="15">S8 family serine peptidase</fullName>
    </submittedName>
</protein>
<dbReference type="InterPro" id="IPR000209">
    <property type="entry name" value="Peptidase_S8/S53_dom"/>
</dbReference>
<dbReference type="InterPro" id="IPR036852">
    <property type="entry name" value="Peptidase_S8/S53_dom_sf"/>
</dbReference>
<dbReference type="InterPro" id="IPR022398">
    <property type="entry name" value="Peptidase_S8_His-AS"/>
</dbReference>
<proteinExistence type="inferred from homology"/>
<dbReference type="Gene3D" id="3.40.50.200">
    <property type="entry name" value="Peptidase S8/S53 domain"/>
    <property type="match status" value="1"/>
</dbReference>
<evidence type="ECO:0000256" key="3">
    <source>
        <dbReference type="ARBA" id="ARBA00022525"/>
    </source>
</evidence>
<keyword evidence="3" id="KW-0964">Secreted</keyword>